<dbReference type="EMBL" id="JANPWB010000005">
    <property type="protein sequence ID" value="KAJ1189330.1"/>
    <property type="molecule type" value="Genomic_DNA"/>
</dbReference>
<evidence type="ECO:0000313" key="2">
    <source>
        <dbReference type="Proteomes" id="UP001066276"/>
    </source>
</evidence>
<accession>A0AAV7ULZ0</accession>
<comment type="caution">
    <text evidence="1">The sequence shown here is derived from an EMBL/GenBank/DDBJ whole genome shotgun (WGS) entry which is preliminary data.</text>
</comment>
<dbReference type="Proteomes" id="UP001066276">
    <property type="component" value="Chromosome 3_1"/>
</dbReference>
<reference evidence="1" key="1">
    <citation type="journal article" date="2022" name="bioRxiv">
        <title>Sequencing and chromosome-scale assembly of the giantPleurodeles waltlgenome.</title>
        <authorList>
            <person name="Brown T."/>
            <person name="Elewa A."/>
            <person name="Iarovenko S."/>
            <person name="Subramanian E."/>
            <person name="Araus A.J."/>
            <person name="Petzold A."/>
            <person name="Susuki M."/>
            <person name="Suzuki K.-i.T."/>
            <person name="Hayashi T."/>
            <person name="Toyoda A."/>
            <person name="Oliveira C."/>
            <person name="Osipova E."/>
            <person name="Leigh N.D."/>
            <person name="Simon A."/>
            <person name="Yun M.H."/>
        </authorList>
    </citation>
    <scope>NUCLEOTIDE SEQUENCE</scope>
    <source>
        <strain evidence="1">20211129_DDA</strain>
        <tissue evidence="1">Liver</tissue>
    </source>
</reference>
<protein>
    <recommendedName>
        <fullName evidence="3">Reverse transcriptase domain-containing protein</fullName>
    </recommendedName>
</protein>
<evidence type="ECO:0000313" key="1">
    <source>
        <dbReference type="EMBL" id="KAJ1189330.1"/>
    </source>
</evidence>
<dbReference type="AlphaFoldDB" id="A0AAV7ULZ0"/>
<sequence length="73" mass="7753">MSESENEYVDPSPQGFRSNHSIESALVTVADCIRQQVDQGGATILVMMDLSAAFDAISSSLLDAKSVTGMAEE</sequence>
<gene>
    <name evidence="1" type="ORF">NDU88_006078</name>
</gene>
<proteinExistence type="predicted"/>
<evidence type="ECO:0008006" key="3">
    <source>
        <dbReference type="Google" id="ProtNLM"/>
    </source>
</evidence>
<name>A0AAV7ULZ0_PLEWA</name>
<organism evidence="1 2">
    <name type="scientific">Pleurodeles waltl</name>
    <name type="common">Iberian ribbed newt</name>
    <dbReference type="NCBI Taxonomy" id="8319"/>
    <lineage>
        <taxon>Eukaryota</taxon>
        <taxon>Metazoa</taxon>
        <taxon>Chordata</taxon>
        <taxon>Craniata</taxon>
        <taxon>Vertebrata</taxon>
        <taxon>Euteleostomi</taxon>
        <taxon>Amphibia</taxon>
        <taxon>Batrachia</taxon>
        <taxon>Caudata</taxon>
        <taxon>Salamandroidea</taxon>
        <taxon>Salamandridae</taxon>
        <taxon>Pleurodelinae</taxon>
        <taxon>Pleurodeles</taxon>
    </lineage>
</organism>
<keyword evidence="2" id="KW-1185">Reference proteome</keyword>